<dbReference type="PROSITE" id="PS00781">
    <property type="entry name" value="PEPCASE_1"/>
    <property type="match status" value="1"/>
</dbReference>
<evidence type="ECO:0000256" key="1">
    <source>
        <dbReference type="ARBA" id="ARBA00001946"/>
    </source>
</evidence>
<comment type="subunit">
    <text evidence="10">Homotetramer.</text>
</comment>
<dbReference type="InterPro" id="IPR021135">
    <property type="entry name" value="PEP_COase"/>
</dbReference>
<accession>A0ABS5I9E2</accession>
<protein>
    <recommendedName>
        <fullName evidence="5 10">Phosphoenolpyruvate carboxylase</fullName>
        <shortName evidence="10">PEPC</shortName>
        <shortName evidence="10">PEPCase</shortName>
        <ecNumber evidence="4 10">4.1.1.31</ecNumber>
    </recommendedName>
</protein>
<keyword evidence="7 10" id="KW-0456">Lyase</keyword>
<organism evidence="13 14">
    <name type="scientific">Magnetospirillum sulfuroxidans</name>
    <dbReference type="NCBI Taxonomy" id="611300"/>
    <lineage>
        <taxon>Bacteria</taxon>
        <taxon>Pseudomonadati</taxon>
        <taxon>Pseudomonadota</taxon>
        <taxon>Alphaproteobacteria</taxon>
        <taxon>Rhodospirillales</taxon>
        <taxon>Rhodospirillaceae</taxon>
        <taxon>Magnetospirillum</taxon>
    </lineage>
</organism>
<dbReference type="NCBIfam" id="NF000584">
    <property type="entry name" value="PRK00009.1"/>
    <property type="match status" value="1"/>
</dbReference>
<dbReference type="EMBL" id="JAGTUF010000002">
    <property type="protein sequence ID" value="MBR9971054.1"/>
    <property type="molecule type" value="Genomic_DNA"/>
</dbReference>
<keyword evidence="14" id="KW-1185">Reference proteome</keyword>
<dbReference type="InterPro" id="IPR033129">
    <property type="entry name" value="PEPCASE_His_AS"/>
</dbReference>
<evidence type="ECO:0000256" key="3">
    <source>
        <dbReference type="ARBA" id="ARBA00008346"/>
    </source>
</evidence>
<dbReference type="PRINTS" id="PR00150">
    <property type="entry name" value="PEPCARBXLASE"/>
</dbReference>
<evidence type="ECO:0000313" key="13">
    <source>
        <dbReference type="EMBL" id="MBR9971054.1"/>
    </source>
</evidence>
<dbReference type="HAMAP" id="MF_00595">
    <property type="entry name" value="PEPcase_type1"/>
    <property type="match status" value="1"/>
</dbReference>
<comment type="cofactor">
    <cofactor evidence="1 10">
        <name>Mg(2+)</name>
        <dbReference type="ChEBI" id="CHEBI:18420"/>
    </cofactor>
</comment>
<dbReference type="PANTHER" id="PTHR30523:SF46">
    <property type="entry name" value="PHOSPHOENOLPYRUVATE CARBOXYLASE"/>
    <property type="match status" value="1"/>
</dbReference>
<dbReference type="SUPFAM" id="SSF51621">
    <property type="entry name" value="Phosphoenolpyruvate/pyruvate domain"/>
    <property type="match status" value="1"/>
</dbReference>
<dbReference type="PROSITE" id="PS00393">
    <property type="entry name" value="PEPCASE_2"/>
    <property type="match status" value="1"/>
</dbReference>
<evidence type="ECO:0000256" key="5">
    <source>
        <dbReference type="ARBA" id="ARBA00022419"/>
    </source>
</evidence>
<evidence type="ECO:0000256" key="12">
    <source>
        <dbReference type="PROSITE-ProRule" id="PRU10112"/>
    </source>
</evidence>
<evidence type="ECO:0000256" key="10">
    <source>
        <dbReference type="HAMAP-Rule" id="MF_00595"/>
    </source>
</evidence>
<evidence type="ECO:0000256" key="6">
    <source>
        <dbReference type="ARBA" id="ARBA00022842"/>
    </source>
</evidence>
<dbReference type="InterPro" id="IPR015813">
    <property type="entry name" value="Pyrv/PenolPyrv_kinase-like_dom"/>
</dbReference>
<comment type="catalytic activity">
    <reaction evidence="9 10">
        <text>oxaloacetate + phosphate = phosphoenolpyruvate + hydrogencarbonate</text>
        <dbReference type="Rhea" id="RHEA:28370"/>
        <dbReference type="ChEBI" id="CHEBI:16452"/>
        <dbReference type="ChEBI" id="CHEBI:17544"/>
        <dbReference type="ChEBI" id="CHEBI:43474"/>
        <dbReference type="ChEBI" id="CHEBI:58702"/>
        <dbReference type="EC" id="4.1.1.31"/>
    </reaction>
</comment>
<keyword evidence="8 10" id="KW-0120">Carbon dioxide fixation</keyword>
<dbReference type="RefSeq" id="WP_211546560.1">
    <property type="nucleotide sequence ID" value="NZ_JAGTUF010000002.1"/>
</dbReference>
<evidence type="ECO:0000256" key="9">
    <source>
        <dbReference type="ARBA" id="ARBA00048995"/>
    </source>
</evidence>
<evidence type="ECO:0000256" key="8">
    <source>
        <dbReference type="ARBA" id="ARBA00023300"/>
    </source>
</evidence>
<feature type="active site" evidence="10 12">
    <location>
        <position position="591"/>
    </location>
</feature>
<dbReference type="PANTHER" id="PTHR30523">
    <property type="entry name" value="PHOSPHOENOLPYRUVATE CARBOXYLASE"/>
    <property type="match status" value="1"/>
</dbReference>
<evidence type="ECO:0000256" key="4">
    <source>
        <dbReference type="ARBA" id="ARBA00012305"/>
    </source>
</evidence>
<comment type="similarity">
    <text evidence="3 10">Belongs to the PEPCase type 1 family.</text>
</comment>
<evidence type="ECO:0000313" key="14">
    <source>
        <dbReference type="Proteomes" id="UP000680714"/>
    </source>
</evidence>
<gene>
    <name evidence="10 13" type="primary">ppc</name>
    <name evidence="13" type="ORF">KEC16_04935</name>
</gene>
<dbReference type="Proteomes" id="UP000680714">
    <property type="component" value="Unassembled WGS sequence"/>
</dbReference>
<sequence>MQRVDDKNLRARVKLFGNLLGSVLSEQERPQVLETVEALRKGFIQLRQHEDPAKRRALMRLIGALDPHTLSHVVRAFATYFLLANIAEEDFANQQRRRHVLSGERLWYGSFDDTLRELKAQGMSVEQLQELLDALRFQPVFTAHPTEAKRRAVLEAQRRLYVLARRLNNPNLAEHQRRDLNGQILNQVQVLWKTDEVRIQKPVVEDEIKNGLFYFRETLFDTVPRVYRNLGRALDNVYGEEGGAKAFRIPAFLRFGSWIGGDRDGNPFVTDAVTKLAVRLQSREVLKHYRRRIEELQLQLTHSASLVRPSAAFEARLEADADIIAAAFGAKPGRYAFEPYRRKLHLMHYRLGVQISRIEALLDGLADPGRGAGYAAEDDFMADLLAIADSLISHGDANVADAELQDLVVLVRSFGFFLAELDIRQESTRHTEAVAELFAKAANLPDYNELNESARIGVLADLLSHAGTPLLYAQDLSENTREILRVMHTMAGLRREISPHLFGAYVISMTHQASHVLEVLFLASFAGLCGRHQDGTWHCDIRVAPLFETIEDLSKIEPTLVRLLDVPAYRAMLTASGNVQEVMLGYSDSCKDGGILASSWSLYKAQRLISQTAQSRGVACRMFHGRGGSVGRGGGPTHDAIMAQPPGTVRGDIKFTEQGEVLSAKYSNADTATYELTMGISGLMKASRCMSVACVPDQPDFMAVMDELAVRGEDSYRDLTDKTPGFIDYFYEGTPVAEIGLLNIGSRPSHRAKGDRSKYSVRAIPWVFAWAQSRQIIPAWYGIGAALKAWRGDDPARLARLREMARDWPFFRALLSNSKMSLSKSELSIAREYASLCGDGELAASIFARIAAEYEDSAAQMREVFESDELLSDNPQLAMSLARRNPYLDPLNHIQIIALRRYRDASDADPAERARWQLPLLRSINALATGMRNTG</sequence>
<dbReference type="EC" id="4.1.1.31" evidence="4 10"/>
<proteinExistence type="inferred from homology"/>
<evidence type="ECO:0000256" key="7">
    <source>
        <dbReference type="ARBA" id="ARBA00023239"/>
    </source>
</evidence>
<comment type="caution">
    <text evidence="13">The sequence shown here is derived from an EMBL/GenBank/DDBJ whole genome shotgun (WGS) entry which is preliminary data.</text>
</comment>
<keyword evidence="6 10" id="KW-0460">Magnesium</keyword>
<dbReference type="InterPro" id="IPR018129">
    <property type="entry name" value="PEP_COase_Lys_AS"/>
</dbReference>
<name>A0ABS5I9E2_9PROT</name>
<reference evidence="13 14" key="1">
    <citation type="submission" date="2021-04" db="EMBL/GenBank/DDBJ databases">
        <title>Magnetospirillum sulfuroxidans sp. nov., a facultative chemolithoautotrophic sulfur-oxidizing alphaproteobacterium isolated from freshwater sediment and proposals for Paramagetospirillum gen. nov., and Magnetospirillaceae fam. nov.</title>
        <authorList>
            <person name="Koziaeva V."/>
            <person name="Geelhoed J.S."/>
            <person name="Sorokin D.Y."/>
            <person name="Grouzdev D.S."/>
        </authorList>
    </citation>
    <scope>NUCLEOTIDE SEQUENCE [LARGE SCALE GENOMIC DNA]</scope>
    <source>
        <strain evidence="13 14">J10</strain>
    </source>
</reference>
<evidence type="ECO:0000256" key="11">
    <source>
        <dbReference type="PROSITE-ProRule" id="PRU10111"/>
    </source>
</evidence>
<dbReference type="GO" id="GO:0008964">
    <property type="term" value="F:phosphoenolpyruvate carboxylase activity"/>
    <property type="evidence" value="ECO:0007669"/>
    <property type="project" value="UniProtKB-EC"/>
</dbReference>
<evidence type="ECO:0000256" key="2">
    <source>
        <dbReference type="ARBA" id="ARBA00003670"/>
    </source>
</evidence>
<dbReference type="Pfam" id="PF00311">
    <property type="entry name" value="PEPcase"/>
    <property type="match status" value="1"/>
</dbReference>
<feature type="active site" evidence="10 11">
    <location>
        <position position="144"/>
    </location>
</feature>
<dbReference type="InterPro" id="IPR022805">
    <property type="entry name" value="PEP_COase_bac/pln-type"/>
</dbReference>
<dbReference type="Gene3D" id="1.20.1440.90">
    <property type="entry name" value="Phosphoenolpyruvate/pyruvate domain"/>
    <property type="match status" value="1"/>
</dbReference>
<comment type="function">
    <text evidence="2 10">Forms oxaloacetate, a four-carbon dicarboxylic acid source for the tricarboxylic acid cycle.</text>
</comment>